<evidence type="ECO:0000313" key="2">
    <source>
        <dbReference type="EMBL" id="RJF38226.1"/>
    </source>
</evidence>
<keyword evidence="2" id="KW-0378">Hydrolase</keyword>
<evidence type="ECO:0000256" key="1">
    <source>
        <dbReference type="SAM" id="SignalP"/>
    </source>
</evidence>
<organism evidence="2 3">
    <name type="scientific">Pseudoalteromonas gelatinilytica</name>
    <dbReference type="NCBI Taxonomy" id="1703256"/>
    <lineage>
        <taxon>Bacteria</taxon>
        <taxon>Pseudomonadati</taxon>
        <taxon>Pseudomonadota</taxon>
        <taxon>Gammaproteobacteria</taxon>
        <taxon>Alteromonadales</taxon>
        <taxon>Pseudoalteromonadaceae</taxon>
        <taxon>Pseudoalteromonas</taxon>
    </lineage>
</organism>
<comment type="caution">
    <text evidence="2">The sequence shown here is derived from an EMBL/GenBank/DDBJ whole genome shotgun (WGS) entry which is preliminary data.</text>
</comment>
<dbReference type="Proteomes" id="UP000265938">
    <property type="component" value="Unassembled WGS sequence"/>
</dbReference>
<accession>A0A3A3ER67</accession>
<name>A0A3A3ER67_9GAMM</name>
<dbReference type="SUPFAM" id="SSF53474">
    <property type="entry name" value="alpha/beta-Hydrolases"/>
    <property type="match status" value="1"/>
</dbReference>
<sequence>MLVIRIVLLLCACWVLPVCAGSIYSQFPTEIDPHGHYVFYSHGFIVEGTNPKPVHKTFGVYDFIAVKEALADESYHLIAYHRPKDTEPFAFAKKLAADVEALISAGVAESNISLVGFSRGGALSILAANELKRTHINLIILAGCAGLIKNHTSVKAYGKVYSIFERSDQVGSCQFLVDRSDVTKFEEISINTGLSHGAFYRPKDEWLLPIKKWLKD</sequence>
<feature type="chain" id="PRO_5017331752" evidence="1">
    <location>
        <begin position="21"/>
        <end position="216"/>
    </location>
</feature>
<gene>
    <name evidence="2" type="ORF">D4741_03550</name>
</gene>
<protein>
    <submittedName>
        <fullName evidence="2">Alpha/beta hydrolase</fullName>
    </submittedName>
</protein>
<feature type="signal peptide" evidence="1">
    <location>
        <begin position="1"/>
        <end position="20"/>
    </location>
</feature>
<keyword evidence="1" id="KW-0732">Signal</keyword>
<dbReference type="Gene3D" id="3.40.50.1820">
    <property type="entry name" value="alpha/beta hydrolase"/>
    <property type="match status" value="1"/>
</dbReference>
<reference evidence="2 3" key="1">
    <citation type="submission" date="2018-09" db="EMBL/GenBank/DDBJ databases">
        <title>Identification of marine bacteria producing industrial enzymes.</title>
        <authorList>
            <person name="Cheng T.H."/>
            <person name="Saidin J."/>
            <person name="Muhd D.D."/>
            <person name="Isa M.N.M."/>
            <person name="Bakar M.F.A."/>
            <person name="Ismail N."/>
        </authorList>
    </citation>
    <scope>NUCLEOTIDE SEQUENCE [LARGE SCALE GENOMIC DNA]</scope>
    <source>
        <strain evidence="2 3">MNAD 1.6</strain>
    </source>
</reference>
<dbReference type="AlphaFoldDB" id="A0A3A3ER67"/>
<dbReference type="InterPro" id="IPR029058">
    <property type="entry name" value="AB_hydrolase_fold"/>
</dbReference>
<dbReference type="EMBL" id="QYSE01000001">
    <property type="protein sequence ID" value="RJF38226.1"/>
    <property type="molecule type" value="Genomic_DNA"/>
</dbReference>
<proteinExistence type="predicted"/>
<dbReference type="GO" id="GO:0016787">
    <property type="term" value="F:hydrolase activity"/>
    <property type="evidence" value="ECO:0007669"/>
    <property type="project" value="UniProtKB-KW"/>
</dbReference>
<evidence type="ECO:0000313" key="3">
    <source>
        <dbReference type="Proteomes" id="UP000265938"/>
    </source>
</evidence>